<feature type="domain" description="YgjP-like metallopeptidase" evidence="1">
    <location>
        <begin position="29"/>
        <end position="138"/>
    </location>
</feature>
<dbReference type="InterPro" id="IPR002725">
    <property type="entry name" value="YgjP-like_metallopeptidase"/>
</dbReference>
<evidence type="ECO:0000313" key="2">
    <source>
        <dbReference type="EMBL" id="PDV98376.1"/>
    </source>
</evidence>
<reference evidence="2 3" key="1">
    <citation type="submission" date="2016-05" db="EMBL/GenBank/DDBJ databases">
        <authorList>
            <person name="Lavstsen T."/>
            <person name="Jespersen J.S."/>
        </authorList>
    </citation>
    <scope>NUCLEOTIDE SEQUENCE [LARGE SCALE GENOMIC DNA]</scope>
    <source>
        <strain evidence="2 3">B7-9</strain>
    </source>
</reference>
<accession>A0A2H3KKC4</accession>
<organism evidence="2 3">
    <name type="scientific">Candidatus Chloroploca asiatica</name>
    <dbReference type="NCBI Taxonomy" id="1506545"/>
    <lineage>
        <taxon>Bacteria</taxon>
        <taxon>Bacillati</taxon>
        <taxon>Chloroflexota</taxon>
        <taxon>Chloroflexia</taxon>
        <taxon>Chloroflexales</taxon>
        <taxon>Chloroflexineae</taxon>
        <taxon>Oscillochloridaceae</taxon>
        <taxon>Candidatus Chloroploca</taxon>
    </lineage>
</organism>
<evidence type="ECO:0000313" key="3">
    <source>
        <dbReference type="Proteomes" id="UP000220922"/>
    </source>
</evidence>
<dbReference type="Proteomes" id="UP000220922">
    <property type="component" value="Unassembled WGS sequence"/>
</dbReference>
<dbReference type="Pfam" id="PF01863">
    <property type="entry name" value="YgjP-like"/>
    <property type="match status" value="1"/>
</dbReference>
<protein>
    <recommendedName>
        <fullName evidence="1">YgjP-like metallopeptidase domain-containing protein</fullName>
    </recommendedName>
</protein>
<dbReference type="AlphaFoldDB" id="A0A2H3KKC4"/>
<sequence>MNPIHAEAVAVSGIDAEIVRKPIKNLHLGVYPPDGRVRVAVPIRIDDDAVRLAVITRSRWIRKQRRQFDAQERQSRREMVSGESHYVEGRRCRLHVVEHDGPASILLPNNCFIELKVRSGSTREQREAVLQRWYRKRHWRLHREELNRQPLPHKDWSY</sequence>
<proteinExistence type="predicted"/>
<name>A0A2H3KKC4_9CHLR</name>
<gene>
    <name evidence="2" type="ORF">A9Q02_15560</name>
</gene>
<dbReference type="RefSeq" id="WP_097653553.1">
    <property type="nucleotide sequence ID" value="NZ_LYXE01000102.1"/>
</dbReference>
<keyword evidence="3" id="KW-1185">Reference proteome</keyword>
<dbReference type="EMBL" id="LYXE01000102">
    <property type="protein sequence ID" value="PDV98376.1"/>
    <property type="molecule type" value="Genomic_DNA"/>
</dbReference>
<evidence type="ECO:0000259" key="1">
    <source>
        <dbReference type="Pfam" id="PF01863"/>
    </source>
</evidence>
<dbReference type="OrthoDB" id="9811177at2"/>
<comment type="caution">
    <text evidence="2">The sequence shown here is derived from an EMBL/GenBank/DDBJ whole genome shotgun (WGS) entry which is preliminary data.</text>
</comment>